<dbReference type="PANTHER" id="PTHR47572:SF5">
    <property type="entry name" value="BLR2277 PROTEIN"/>
    <property type="match status" value="1"/>
</dbReference>
<dbReference type="EMBL" id="RXOC01000004">
    <property type="protein sequence ID" value="RXF70572.1"/>
    <property type="molecule type" value="Genomic_DNA"/>
</dbReference>
<dbReference type="SUPFAM" id="SSF63829">
    <property type="entry name" value="Calcium-dependent phosphotriesterase"/>
    <property type="match status" value="1"/>
</dbReference>
<protein>
    <submittedName>
        <fullName evidence="4">SMP-30/gluconolactonase/LRE family protein</fullName>
    </submittedName>
</protein>
<proteinExistence type="predicted"/>
<keyword evidence="2" id="KW-0479">Metal-binding</keyword>
<feature type="binding site" evidence="2">
    <location>
        <position position="191"/>
    </location>
    <ligand>
        <name>a divalent metal cation</name>
        <dbReference type="ChEBI" id="CHEBI:60240"/>
    </ligand>
</feature>
<evidence type="ECO:0000313" key="5">
    <source>
        <dbReference type="Proteomes" id="UP000290848"/>
    </source>
</evidence>
<dbReference type="InterPro" id="IPR005511">
    <property type="entry name" value="SMP-30"/>
</dbReference>
<dbReference type="Pfam" id="PF08450">
    <property type="entry name" value="SGL"/>
    <property type="match status" value="1"/>
</dbReference>
<accession>A0A4V1KIG1</accession>
<feature type="active site" description="Proton donor/acceptor" evidence="1">
    <location>
        <position position="191"/>
    </location>
</feature>
<dbReference type="InterPro" id="IPR011042">
    <property type="entry name" value="6-blade_b-propeller_TolB-like"/>
</dbReference>
<dbReference type="RefSeq" id="WP_128768877.1">
    <property type="nucleotide sequence ID" value="NZ_RXOC01000004.1"/>
</dbReference>
<organism evidence="4 5">
    <name type="scientific">Arcticibacter tournemirensis</name>
    <dbReference type="NCBI Taxonomy" id="699437"/>
    <lineage>
        <taxon>Bacteria</taxon>
        <taxon>Pseudomonadati</taxon>
        <taxon>Bacteroidota</taxon>
        <taxon>Sphingobacteriia</taxon>
        <taxon>Sphingobacteriales</taxon>
        <taxon>Sphingobacteriaceae</taxon>
        <taxon>Arcticibacter</taxon>
    </lineage>
</organism>
<feature type="binding site" evidence="2">
    <location>
        <position position="96"/>
    </location>
    <ligand>
        <name>substrate</name>
    </ligand>
</feature>
<evidence type="ECO:0000259" key="3">
    <source>
        <dbReference type="Pfam" id="PF08450"/>
    </source>
</evidence>
<dbReference type="GO" id="GO:0046872">
    <property type="term" value="F:metal ion binding"/>
    <property type="evidence" value="ECO:0007669"/>
    <property type="project" value="UniProtKB-KW"/>
</dbReference>
<name>A0A4V1KIG1_9SPHI</name>
<comment type="caution">
    <text evidence="4">The sequence shown here is derived from an EMBL/GenBank/DDBJ whole genome shotgun (WGS) entry which is preliminary data.</text>
</comment>
<dbReference type="PANTHER" id="PTHR47572">
    <property type="entry name" value="LIPOPROTEIN-RELATED"/>
    <property type="match status" value="1"/>
</dbReference>
<dbReference type="InterPro" id="IPR051262">
    <property type="entry name" value="SMP-30/CGR1_Lactonase"/>
</dbReference>
<feature type="domain" description="SMP-30/Gluconolactonase/LRE-like region" evidence="3">
    <location>
        <begin position="10"/>
        <end position="242"/>
    </location>
</feature>
<keyword evidence="2" id="KW-0862">Zinc</keyword>
<evidence type="ECO:0000313" key="4">
    <source>
        <dbReference type="EMBL" id="RXF70572.1"/>
    </source>
</evidence>
<dbReference type="InterPro" id="IPR013658">
    <property type="entry name" value="SGL"/>
</dbReference>
<comment type="cofactor">
    <cofactor evidence="2">
        <name>Zn(2+)</name>
        <dbReference type="ChEBI" id="CHEBI:29105"/>
    </cofactor>
    <text evidence="2">Binds 1 divalent metal cation per subunit.</text>
</comment>
<evidence type="ECO:0000256" key="1">
    <source>
        <dbReference type="PIRSR" id="PIRSR605511-1"/>
    </source>
</evidence>
<sequence length="265" mass="29172">MRIILDQLNFPEGPCFDRTGNIWLVEKEAGNIVMIGNYDFQRFNVGGAPNGIAIGKDNLIWFCDSAQNSIRTFDPVSAHTLTVVDEIEGQALKMPNDLAFDKYSNLLFTCPGDSLDDNEGYICCLSPENTLSKISGGLYYPNGLAFNIEHSRLYIAETGTQKIWQFDWNARERKLSKQSLFAETGGPVGPDGIAIDEDGYLYAAIYGAGKIKIWNRSGTRQKSIDTIGKNPTNCAIDPSGKKGIIITEAEKGILVQHPLTKKGII</sequence>
<feature type="binding site" evidence="2">
    <location>
        <position position="142"/>
    </location>
    <ligand>
        <name>a divalent metal cation</name>
        <dbReference type="ChEBI" id="CHEBI:60240"/>
    </ligand>
</feature>
<gene>
    <name evidence="4" type="ORF">EKH83_07985</name>
</gene>
<evidence type="ECO:0000256" key="2">
    <source>
        <dbReference type="PIRSR" id="PIRSR605511-2"/>
    </source>
</evidence>
<dbReference type="PRINTS" id="PR01790">
    <property type="entry name" value="SMP30FAMILY"/>
</dbReference>
<dbReference type="Gene3D" id="2.120.10.30">
    <property type="entry name" value="TolB, C-terminal domain"/>
    <property type="match status" value="1"/>
</dbReference>
<dbReference type="Proteomes" id="UP000290848">
    <property type="component" value="Unassembled WGS sequence"/>
</dbReference>
<reference evidence="4 5" key="1">
    <citation type="submission" date="2018-12" db="EMBL/GenBank/DDBJ databases">
        <title>The Draft Genome Sequence of the Soil Bacterium Pedobacter tournemirensis R1.</title>
        <authorList>
            <person name="He J."/>
        </authorList>
    </citation>
    <scope>NUCLEOTIDE SEQUENCE [LARGE SCALE GENOMIC DNA]</scope>
    <source>
        <strain evidence="4 5">R1</strain>
    </source>
</reference>
<dbReference type="AlphaFoldDB" id="A0A4V1KIG1"/>